<dbReference type="EMBL" id="SDPU01000035">
    <property type="protein sequence ID" value="RYU09724.1"/>
    <property type="molecule type" value="Genomic_DNA"/>
</dbReference>
<dbReference type="InterPro" id="IPR017946">
    <property type="entry name" value="PLC-like_Pdiesterase_TIM-brl"/>
</dbReference>
<dbReference type="Gene3D" id="3.20.20.190">
    <property type="entry name" value="Phosphatidylinositol (PI) phosphodiesterase"/>
    <property type="match status" value="1"/>
</dbReference>
<dbReference type="AlphaFoldDB" id="A0A4Q5IUY8"/>
<comment type="caution">
    <text evidence="3">The sequence shown here is derived from an EMBL/GenBank/DDBJ whole genome shotgun (WGS) entry which is preliminary data.</text>
</comment>
<gene>
    <name evidence="3" type="ORF">ETU37_22155</name>
</gene>
<evidence type="ECO:0000256" key="1">
    <source>
        <dbReference type="SAM" id="SignalP"/>
    </source>
</evidence>
<evidence type="ECO:0000313" key="3">
    <source>
        <dbReference type="EMBL" id="RYU09724.1"/>
    </source>
</evidence>
<dbReference type="GO" id="GO:0008081">
    <property type="term" value="F:phosphoric diester hydrolase activity"/>
    <property type="evidence" value="ECO:0007669"/>
    <property type="project" value="InterPro"/>
</dbReference>
<dbReference type="PANTHER" id="PTHR46211">
    <property type="entry name" value="GLYCEROPHOSPHORYL DIESTER PHOSPHODIESTERASE"/>
    <property type="match status" value="1"/>
</dbReference>
<feature type="domain" description="GP-PDE" evidence="2">
    <location>
        <begin position="44"/>
        <end position="292"/>
    </location>
</feature>
<keyword evidence="1" id="KW-0732">Signal</keyword>
<feature type="signal peptide" evidence="1">
    <location>
        <begin position="1"/>
        <end position="27"/>
    </location>
</feature>
<sequence length="300" mass="32512">MRLSPTLTAAVGALSLLATTLLPVATAGSAAATPSLVAQDPDSVLTVAHRGARYVAPENTLVALKAAIDRGVDFVEVDVQRSKDGRLVLIHDNDLARTTNIEKVFPKRKSWAVGDVTYGDMKKLDAGSWKAERYAGTRIPSLKQALRLVQRTGTGIMIELKSPKLYPGIESEVSVALRQVDGYLGRAIRTDQLVVQSFDFDSARAFKELEPRVKLALLGTPDPSQLPDLSRWADEISSRHKTVDAEYVAAVHALGMDSSVWTVDTEENMNANLDKGVDAVVTNRPNILGRVLQQRGAETS</sequence>
<dbReference type="GO" id="GO:0006629">
    <property type="term" value="P:lipid metabolic process"/>
    <property type="evidence" value="ECO:0007669"/>
    <property type="project" value="InterPro"/>
</dbReference>
<protein>
    <submittedName>
        <fullName evidence="3">Glycerophosphodiester phosphodiesterase</fullName>
    </submittedName>
</protein>
<dbReference type="InterPro" id="IPR030395">
    <property type="entry name" value="GP_PDE_dom"/>
</dbReference>
<dbReference type="PROSITE" id="PS51704">
    <property type="entry name" value="GP_PDE"/>
    <property type="match status" value="1"/>
</dbReference>
<dbReference type="Proteomes" id="UP000291189">
    <property type="component" value="Unassembled WGS sequence"/>
</dbReference>
<accession>A0A4Q5IUY8</accession>
<reference evidence="3 4" key="1">
    <citation type="submission" date="2019-01" db="EMBL/GenBank/DDBJ databases">
        <title>Nocardioides guangzhouensis sp. nov., an actinobacterium isolated from soil.</title>
        <authorList>
            <person name="Fu Y."/>
            <person name="Cai Y."/>
            <person name="Lin Z."/>
            <person name="Chen P."/>
        </authorList>
    </citation>
    <scope>NUCLEOTIDE SEQUENCE [LARGE SCALE GENOMIC DNA]</scope>
    <source>
        <strain evidence="3 4">NBRC 105384</strain>
    </source>
</reference>
<feature type="chain" id="PRO_5020477503" evidence="1">
    <location>
        <begin position="28"/>
        <end position="300"/>
    </location>
</feature>
<organism evidence="3 4">
    <name type="scientific">Nocardioides iriomotensis</name>
    <dbReference type="NCBI Taxonomy" id="715784"/>
    <lineage>
        <taxon>Bacteria</taxon>
        <taxon>Bacillati</taxon>
        <taxon>Actinomycetota</taxon>
        <taxon>Actinomycetes</taxon>
        <taxon>Propionibacteriales</taxon>
        <taxon>Nocardioidaceae</taxon>
        <taxon>Nocardioides</taxon>
    </lineage>
</organism>
<evidence type="ECO:0000313" key="4">
    <source>
        <dbReference type="Proteomes" id="UP000291189"/>
    </source>
</evidence>
<keyword evidence="4" id="KW-1185">Reference proteome</keyword>
<dbReference type="RefSeq" id="WP_129989489.1">
    <property type="nucleotide sequence ID" value="NZ_SDPU01000035.1"/>
</dbReference>
<dbReference type="Pfam" id="PF03009">
    <property type="entry name" value="GDPD"/>
    <property type="match status" value="1"/>
</dbReference>
<dbReference type="PANTHER" id="PTHR46211:SF1">
    <property type="entry name" value="GLYCEROPHOSPHODIESTER PHOSPHODIESTERASE, CYTOPLASMIC"/>
    <property type="match status" value="1"/>
</dbReference>
<name>A0A4Q5IUY8_9ACTN</name>
<dbReference type="SUPFAM" id="SSF51695">
    <property type="entry name" value="PLC-like phosphodiesterases"/>
    <property type="match status" value="1"/>
</dbReference>
<dbReference type="OrthoDB" id="9758957at2"/>
<proteinExistence type="predicted"/>
<evidence type="ECO:0000259" key="2">
    <source>
        <dbReference type="PROSITE" id="PS51704"/>
    </source>
</evidence>